<keyword evidence="5" id="KW-1185">Reference proteome</keyword>
<proteinExistence type="inferred from homology"/>
<dbReference type="InterPro" id="IPR004846">
    <property type="entry name" value="T2SS/T3SS_dom"/>
</dbReference>
<dbReference type="EMBL" id="JACOGC010000004">
    <property type="protein sequence ID" value="MBC3885646.1"/>
    <property type="molecule type" value="Genomic_DNA"/>
</dbReference>
<reference evidence="4 5" key="1">
    <citation type="submission" date="2020-08" db="EMBL/GenBank/DDBJ databases">
        <title>Novel species isolated from subtropical streams in China.</title>
        <authorList>
            <person name="Lu H."/>
        </authorList>
    </citation>
    <scope>NUCLEOTIDE SEQUENCE [LARGE SCALE GENOMIC DNA]</scope>
    <source>
        <strain evidence="4 5">FT31W</strain>
    </source>
</reference>
<accession>A0ABR6YP52</accession>
<evidence type="ECO:0000256" key="1">
    <source>
        <dbReference type="RuleBase" id="RU004003"/>
    </source>
</evidence>
<feature type="signal peptide" evidence="2">
    <location>
        <begin position="1"/>
        <end position="18"/>
    </location>
</feature>
<feature type="domain" description="Type II/III secretion system secretin-like" evidence="3">
    <location>
        <begin position="270"/>
        <end position="420"/>
    </location>
</feature>
<organism evidence="4 5">
    <name type="scientific">Undibacterium griseum</name>
    <dbReference type="NCBI Taxonomy" id="2762295"/>
    <lineage>
        <taxon>Bacteria</taxon>
        <taxon>Pseudomonadati</taxon>
        <taxon>Pseudomonadota</taxon>
        <taxon>Betaproteobacteria</taxon>
        <taxon>Burkholderiales</taxon>
        <taxon>Oxalobacteraceae</taxon>
        <taxon>Undibacterium</taxon>
    </lineage>
</organism>
<name>A0ABR6YP52_9BURK</name>
<dbReference type="PANTHER" id="PTHR30332">
    <property type="entry name" value="PROBABLE GENERAL SECRETION PATHWAY PROTEIN D"/>
    <property type="match status" value="1"/>
</dbReference>
<dbReference type="Pfam" id="PF00263">
    <property type="entry name" value="Secretin"/>
    <property type="match status" value="1"/>
</dbReference>
<evidence type="ECO:0000313" key="4">
    <source>
        <dbReference type="EMBL" id="MBC3885646.1"/>
    </source>
</evidence>
<dbReference type="Proteomes" id="UP000613113">
    <property type="component" value="Unassembled WGS sequence"/>
</dbReference>
<keyword evidence="2" id="KW-0732">Signal</keyword>
<evidence type="ECO:0000259" key="3">
    <source>
        <dbReference type="Pfam" id="PF00263"/>
    </source>
</evidence>
<sequence>MKHSIGLSLLMLAVYANAAVPLPKAPKAMAIPPIESTVKFDFQSVNVAQIISLVYLEALKQPYVIDPAVLRDERLVSFRFDASKGDLRTFWENFLDSLDFKIELRHGVDYVTSKKPAQTASPNFDVLIYHPKYRQVSYLVGLLTPIFTTGNFTVNRTVHAPANAKNSTTDAPPGSAAASIDQDSDTLVFQGTQDELAKLNRILPQVDTATGEVVVKAVVYEVTTGNSEGSAFGLALNVLGGKLGLSIGGASTLANSVSIKSASIDSAFSALSGDTRFKAISTPQIRVKSGAQARFTVGQDVPTLGAVTYSQNGSQPVQSVEYRSSGVILNLSPTVRESTVDMTIDQQISDFAKTETGVNNSPTLTKRQLSTTVSIADGELVLIGGLTQDKDTNTHSGLPFLPQLLHSKSNTGSRTEILLLLQVSRIREKLL</sequence>
<evidence type="ECO:0000256" key="2">
    <source>
        <dbReference type="SAM" id="SignalP"/>
    </source>
</evidence>
<protein>
    <submittedName>
        <fullName evidence="4">Type II secretory pathway protein</fullName>
    </submittedName>
</protein>
<dbReference type="InterPro" id="IPR050810">
    <property type="entry name" value="Bact_Secretion_Sys_Channel"/>
</dbReference>
<evidence type="ECO:0000313" key="5">
    <source>
        <dbReference type="Proteomes" id="UP000613113"/>
    </source>
</evidence>
<comment type="caution">
    <text evidence="4">The sequence shown here is derived from an EMBL/GenBank/DDBJ whole genome shotgun (WGS) entry which is preliminary data.</text>
</comment>
<feature type="chain" id="PRO_5045242678" evidence="2">
    <location>
        <begin position="19"/>
        <end position="431"/>
    </location>
</feature>
<comment type="similarity">
    <text evidence="1">Belongs to the bacterial secretin family.</text>
</comment>
<gene>
    <name evidence="4" type="ORF">H8K27_10945</name>
</gene>
<dbReference type="PANTHER" id="PTHR30332:SF17">
    <property type="entry name" value="TYPE IV PILIATION SYSTEM PROTEIN DR_0774-RELATED"/>
    <property type="match status" value="1"/>
</dbReference>